<evidence type="ECO:0000313" key="3">
    <source>
        <dbReference type="EMBL" id="SPD23174.1"/>
    </source>
</evidence>
<dbReference type="Pfam" id="PF00078">
    <property type="entry name" value="RVT_1"/>
    <property type="match status" value="1"/>
</dbReference>
<dbReference type="PANTHER" id="PTHR46890">
    <property type="entry name" value="NON-LTR RETROLELEMENT REVERSE TRANSCRIPTASE-LIKE PROTEIN-RELATED"/>
    <property type="match status" value="1"/>
</dbReference>
<gene>
    <name evidence="3" type="ORF">FSB_LOCUS51056</name>
</gene>
<feature type="compositionally biased region" description="Polar residues" evidence="1">
    <location>
        <begin position="189"/>
        <end position="201"/>
    </location>
</feature>
<organism evidence="3">
    <name type="scientific">Fagus sylvatica</name>
    <name type="common">Beechnut</name>
    <dbReference type="NCBI Taxonomy" id="28930"/>
    <lineage>
        <taxon>Eukaryota</taxon>
        <taxon>Viridiplantae</taxon>
        <taxon>Streptophyta</taxon>
        <taxon>Embryophyta</taxon>
        <taxon>Tracheophyta</taxon>
        <taxon>Spermatophyta</taxon>
        <taxon>Magnoliopsida</taxon>
        <taxon>eudicotyledons</taxon>
        <taxon>Gunneridae</taxon>
        <taxon>Pentapetalae</taxon>
        <taxon>rosids</taxon>
        <taxon>fabids</taxon>
        <taxon>Fagales</taxon>
        <taxon>Fagaceae</taxon>
        <taxon>Fagus</taxon>
    </lineage>
</organism>
<reference evidence="3" key="1">
    <citation type="submission" date="2018-02" db="EMBL/GenBank/DDBJ databases">
        <authorList>
            <person name="Cohen D.B."/>
            <person name="Kent A.D."/>
        </authorList>
    </citation>
    <scope>NUCLEOTIDE SEQUENCE</scope>
</reference>
<feature type="region of interest" description="Disordered" evidence="1">
    <location>
        <begin position="185"/>
        <end position="213"/>
    </location>
</feature>
<dbReference type="PANTHER" id="PTHR46890:SF50">
    <property type="entry name" value="RNA-DIRECTED DNA POLYMERASE, EUKARYOTA, REVERSE TRANSCRIPTASE ZINC-BINDING DOMAIN PROTEIN-RELATED"/>
    <property type="match status" value="1"/>
</dbReference>
<dbReference type="AlphaFoldDB" id="A0A2N9IG31"/>
<evidence type="ECO:0000256" key="1">
    <source>
        <dbReference type="SAM" id="MobiDB-lite"/>
    </source>
</evidence>
<feature type="domain" description="Reverse transcriptase" evidence="2">
    <location>
        <begin position="606"/>
        <end position="859"/>
    </location>
</feature>
<dbReference type="InterPro" id="IPR000477">
    <property type="entry name" value="RT_dom"/>
</dbReference>
<name>A0A2N9IG31_FAGSY</name>
<dbReference type="EMBL" id="OIVN01005580">
    <property type="protein sequence ID" value="SPD23174.1"/>
    <property type="molecule type" value="Genomic_DNA"/>
</dbReference>
<accession>A0A2N9IG31</accession>
<dbReference type="InterPro" id="IPR052343">
    <property type="entry name" value="Retrotransposon-Effector_Assoc"/>
</dbReference>
<dbReference type="CDD" id="cd01650">
    <property type="entry name" value="RT_nLTR_like"/>
    <property type="match status" value="1"/>
</dbReference>
<sequence length="1128" mass="128974">MGDKRYFQVESKSFEIVKHAYEVNLIERGRNHVSNVSMGFAAASWFHDALLEVARLSNDQNVFRSFREGSKVFVVQKQRNDRGRFVTVTVLGDSKGRGCVIIPEGQGLHVSNSRKESRTFKDAVIQGDDIPKISHIDSGINIDMHQFSNCLVNGSVDISLKIILGFGHNNKWEVKWARLLDEPNGQLVPPQTQSTVEAQPDNQPNNQKNQPNNKLLVSTDAVDLVAPVKAHIKPNKSKSIISWKSGPSKPISKPIFKWQPKTSKPTVAGPSGTKSFVESFAKSSSVNDESSEDDDTSIVYSNPPPLVSNSSNQERDHLIAQVEVDNVLEKVWGNSKEWFLELRDGKRLRLPEGLRNLTPAVDDSISQRVLQWVEEQGPGGSVCLCVLKKRTRAGSETELAMVEKIMFEESKEPLMVEPLAVVIPQELEDVREQQRKPSNRVMKMLKGGILLMWDSPVVEKMEDAVGQYSVSCKFWNIIDQRVWIFTGVYDSNLVRERLNLWDEVAMELRVGGMLRGPFRFENMWLKVDGFVELVKSWWDSYQVEGFPSFILANKLKALKSDLRRWNVEVFGNVIMKKNALMLELHGLDYEEENSVVGKDVMEAFQEFYEHGQFEKSMNATFISLIPKKPGAMEVKDFRPISLVGSVYKIISKVLANRLSLVLAKVVSSSQNAFVKNRQILDSILIANECLDSRLKSGVPWVICNLDLEKAYDHVNWDSLLYMLKRCEFSAQWRQWIFFWDSLSPMLFVIVMEAFSRMMDEAVRGSYISGFFVGGRDTSNLMLSHLLSADDTIIFCDAVPDHILYLRFVLTWLEAITGLRVNLGKSELVPMGVVQDIEELVCILGCKTANLPMQYLGLLLGAKFKSKEIWNPVFEKLQSEIERLQSDFLWQGSGEEFKFHLVSWGQICTPIQYGGLAVIVEKYGDEGGGWSTQLVSGPYGVSLWKYFRKEWETFSQFLEFKVGDGFRIRFWSDIWCGVVPLRMEFLDLFRITRDKDALVSTHLRVRNDVVHWELDFIRSLHDWELESMSKFLDLLYSVSSKGQGNDQMWWQPSGSSIFQGGGETTEHLFLHCKVAKEMWDTVFTLFGLTWVMPKRVVDLLSCWQGKMGRHRNIEVWRVVPHCLMWCLWK</sequence>
<feature type="region of interest" description="Disordered" evidence="1">
    <location>
        <begin position="239"/>
        <end position="311"/>
    </location>
</feature>
<feature type="compositionally biased region" description="Low complexity" evidence="1">
    <location>
        <begin position="202"/>
        <end position="213"/>
    </location>
</feature>
<evidence type="ECO:0000259" key="2">
    <source>
        <dbReference type="PROSITE" id="PS50878"/>
    </source>
</evidence>
<dbReference type="PROSITE" id="PS50878">
    <property type="entry name" value="RT_POL"/>
    <property type="match status" value="1"/>
</dbReference>
<protein>
    <recommendedName>
        <fullName evidence="2">Reverse transcriptase domain-containing protein</fullName>
    </recommendedName>
</protein>
<proteinExistence type="predicted"/>